<name>A0ABV2STM8_9FLAO</name>
<protein>
    <submittedName>
        <fullName evidence="1">DUF885 domain-containing protein</fullName>
    </submittedName>
</protein>
<dbReference type="InterPro" id="IPR010281">
    <property type="entry name" value="DUF885"/>
</dbReference>
<proteinExistence type="predicted"/>
<evidence type="ECO:0000313" key="1">
    <source>
        <dbReference type="EMBL" id="MET6989880.1"/>
    </source>
</evidence>
<evidence type="ECO:0000313" key="2">
    <source>
        <dbReference type="Proteomes" id="UP001549799"/>
    </source>
</evidence>
<keyword evidence="2" id="KW-1185">Reference proteome</keyword>
<dbReference type="RefSeq" id="WP_354614261.1">
    <property type="nucleotide sequence ID" value="NZ_JBEXAE010000002.1"/>
</dbReference>
<dbReference type="Proteomes" id="UP001549799">
    <property type="component" value="Unassembled WGS sequence"/>
</dbReference>
<dbReference type="EMBL" id="JBEXAE010000002">
    <property type="protein sequence ID" value="MET6989880.1"/>
    <property type="molecule type" value="Genomic_DNA"/>
</dbReference>
<sequence length="608" mass="69322">MKLHSITLLLFLTLFTACKEQKPTPGRDDSASLDSLFQDYYQFKQRINPIESSKGGETKYNDRIANYISDPYQKNLIATYGQFLEASKKYDSTSVSPEQWMSLKVLQWDSNIKLEGLNNKMVTIASPIYDMPSFELMPLGQISSLQLYVAQLAAGKSVQPFHTVKDYDNWLERVDDYLVFLDTSMVKMKEGMSKGVVLPKVLTEKMIPQLDPFITDAVEDHLFFTPITTMPEEFSKEDRDRLTLAYSGMISDKLKPKYKTLQQFLIQEYLPGCRESSGLGALPNGPETYNYLIKYHTTTNMTVDEIHELGKSEVTRILIEMENAKNKIGFKGDIKVFFEHIRTSKDQMPFTEPSQVIDNFNSIKDRIVLKLKEVFDISPKADFEVRRTEAFREASASAEYVPGTKDASRAGIFYVPIPDVATYNKYANEALFLHEAIPGHHYQLSLQQENKNLPEFLHPESMGVFVEGWALYAESLGKELGLYEDPIQYFGMLSMEMHRAIRLVVDTGIHGKGWTREQAIQYSLENEAESEDAIISEIERYMATPGQALSYKIGQLKIREMRTRAESALGEGFNIQEFHNQVLNSGSLPLVLLEEKIEAWIKNGGKKS</sequence>
<dbReference type="PANTHER" id="PTHR33361">
    <property type="entry name" value="GLR0591 PROTEIN"/>
    <property type="match status" value="1"/>
</dbReference>
<dbReference type="Pfam" id="PF05960">
    <property type="entry name" value="DUF885"/>
    <property type="match status" value="1"/>
</dbReference>
<accession>A0ABV2STM8</accession>
<organism evidence="1 2">
    <name type="scientific">Sediminicola arcticus</name>
    <dbReference type="NCBI Taxonomy" id="1574308"/>
    <lineage>
        <taxon>Bacteria</taxon>
        <taxon>Pseudomonadati</taxon>
        <taxon>Bacteroidota</taxon>
        <taxon>Flavobacteriia</taxon>
        <taxon>Flavobacteriales</taxon>
        <taxon>Flavobacteriaceae</taxon>
        <taxon>Sediminicola</taxon>
    </lineage>
</organism>
<reference evidence="1 2" key="1">
    <citation type="submission" date="2024-07" db="EMBL/GenBank/DDBJ databases">
        <title>The genome sequence of type strain Sediminicola arcticus GDMCC 1.2805.</title>
        <authorList>
            <person name="Liu Y."/>
        </authorList>
    </citation>
    <scope>NUCLEOTIDE SEQUENCE [LARGE SCALE GENOMIC DNA]</scope>
    <source>
        <strain evidence="1 2">GDMCC 1.2805</strain>
    </source>
</reference>
<dbReference type="PANTHER" id="PTHR33361:SF16">
    <property type="entry name" value="DUF885 DOMAIN-CONTAINING PROTEIN"/>
    <property type="match status" value="1"/>
</dbReference>
<dbReference type="PROSITE" id="PS51257">
    <property type="entry name" value="PROKAR_LIPOPROTEIN"/>
    <property type="match status" value="1"/>
</dbReference>
<comment type="caution">
    <text evidence="1">The sequence shown here is derived from an EMBL/GenBank/DDBJ whole genome shotgun (WGS) entry which is preliminary data.</text>
</comment>
<gene>
    <name evidence="1" type="ORF">ABXZ36_04370</name>
</gene>